<accession>A0AC61D948</accession>
<keyword evidence="2" id="KW-1185">Reference proteome</keyword>
<reference evidence="1" key="1">
    <citation type="submission" date="2017-10" db="EMBL/GenBank/DDBJ databases">
        <title>Genome sequence of cellulolytic Lachnospiraceae bacterium XHS1971 isolated from hotspring sediment.</title>
        <authorList>
            <person name="Vasudevan G."/>
            <person name="Joshi A.J."/>
            <person name="Hivarkar S."/>
            <person name="Lanjekar V.B."/>
            <person name="Dhakephalkar P.K."/>
            <person name="Dagar S."/>
        </authorList>
    </citation>
    <scope>NUCLEOTIDE SEQUENCE</scope>
    <source>
        <strain evidence="1">XHS1971</strain>
    </source>
</reference>
<comment type="caution">
    <text evidence="1">The sequence shown here is derived from an EMBL/GenBank/DDBJ whole genome shotgun (WGS) entry which is preliminary data.</text>
</comment>
<organism evidence="1 2">
    <name type="scientific">Sporanaerobium hydrogeniformans</name>
    <dbReference type="NCBI Taxonomy" id="3072179"/>
    <lineage>
        <taxon>Bacteria</taxon>
        <taxon>Bacillati</taxon>
        <taxon>Bacillota</taxon>
        <taxon>Clostridia</taxon>
        <taxon>Lachnospirales</taxon>
        <taxon>Lachnospiraceae</taxon>
        <taxon>Sporanaerobium</taxon>
    </lineage>
</organism>
<evidence type="ECO:0000313" key="1">
    <source>
        <dbReference type="EMBL" id="PHV69233.1"/>
    </source>
</evidence>
<name>A0AC61D948_9FIRM</name>
<protein>
    <submittedName>
        <fullName evidence="1">Uncharacterized protein</fullName>
    </submittedName>
</protein>
<dbReference type="Proteomes" id="UP000224460">
    <property type="component" value="Unassembled WGS sequence"/>
</dbReference>
<gene>
    <name evidence="1" type="ORF">CS063_16970</name>
</gene>
<sequence length="484" mass="54654">MNAAAYTRYSTDNQTENSITYQLNAIQKYCSENNITLTAFYSDEAYSGTNTNRPGFLNMIAAAKRHEFDAVVIYDISRGSRDVGDWFDFRKQMMLLNIAVISANQQLGDITDPNNFLVELINVGLGQHQVLDTRKKSLAGVAERAKKGAFLGGVPPLGYDIVNGEYTINPGEASIVRKIFTMYAKGDSYNDILQALNGYKGKRGKVMCRNSLNVILQNDRYIGTYTWNKKNYKLFRKWTGGIDNPNAIRIDDFIPPLIDRTIWERVQSRMKNNKSRASNKAKREYLLSGLIECEACGSTYVGHTSTNSRGYESRYYCCGDKYRTRNCKTKNIKADIIETFVVQSLKSYLKETNVEELAQYIADQVNNASPNLVEEKKELNEITTKIHNGVKAVLAGASFPELEEEIARLRIRKSELEDIILRQSSSQAKVSKEALVNLFKSSLDNWDTDLKNIIKTHVTKIYAHTDGTFTVNVGVHYDNSGRGI</sequence>
<proteinExistence type="predicted"/>
<dbReference type="EMBL" id="PEDL01000041">
    <property type="protein sequence ID" value="PHV69233.1"/>
    <property type="molecule type" value="Genomic_DNA"/>
</dbReference>
<evidence type="ECO:0000313" key="2">
    <source>
        <dbReference type="Proteomes" id="UP000224460"/>
    </source>
</evidence>